<protein>
    <submittedName>
        <fullName evidence="1">3828_t:CDS:1</fullName>
    </submittedName>
</protein>
<keyword evidence="2" id="KW-1185">Reference proteome</keyword>
<sequence>VKCYVNEISVGEVSRRTVLLNQIDRLYMSNSEMQAQHVEGESSELSLQMQIGKEIIVKE</sequence>
<comment type="caution">
    <text evidence="1">The sequence shown here is derived from an EMBL/GenBank/DDBJ whole genome shotgun (WGS) entry which is preliminary data.</text>
</comment>
<feature type="non-terminal residue" evidence="1">
    <location>
        <position position="1"/>
    </location>
</feature>
<dbReference type="Proteomes" id="UP000789366">
    <property type="component" value="Unassembled WGS sequence"/>
</dbReference>
<gene>
    <name evidence="1" type="ORF">SPELUC_LOCUS9707</name>
</gene>
<reference evidence="1" key="1">
    <citation type="submission" date="2021-06" db="EMBL/GenBank/DDBJ databases">
        <authorList>
            <person name="Kallberg Y."/>
            <person name="Tangrot J."/>
            <person name="Rosling A."/>
        </authorList>
    </citation>
    <scope>NUCLEOTIDE SEQUENCE</scope>
    <source>
        <strain evidence="1">28 12/20/2015</strain>
    </source>
</reference>
<dbReference type="EMBL" id="CAJVPW010016685">
    <property type="protein sequence ID" value="CAG8671912.1"/>
    <property type="molecule type" value="Genomic_DNA"/>
</dbReference>
<feature type="non-terminal residue" evidence="1">
    <location>
        <position position="59"/>
    </location>
</feature>
<accession>A0ACA9NRR3</accession>
<evidence type="ECO:0000313" key="2">
    <source>
        <dbReference type="Proteomes" id="UP000789366"/>
    </source>
</evidence>
<name>A0ACA9NRR3_9GLOM</name>
<proteinExistence type="predicted"/>
<evidence type="ECO:0000313" key="1">
    <source>
        <dbReference type="EMBL" id="CAG8671912.1"/>
    </source>
</evidence>
<organism evidence="1 2">
    <name type="scientific">Cetraspora pellucida</name>
    <dbReference type="NCBI Taxonomy" id="1433469"/>
    <lineage>
        <taxon>Eukaryota</taxon>
        <taxon>Fungi</taxon>
        <taxon>Fungi incertae sedis</taxon>
        <taxon>Mucoromycota</taxon>
        <taxon>Glomeromycotina</taxon>
        <taxon>Glomeromycetes</taxon>
        <taxon>Diversisporales</taxon>
        <taxon>Gigasporaceae</taxon>
        <taxon>Cetraspora</taxon>
    </lineage>
</organism>